<name>L7JW19_TRAHO</name>
<dbReference type="VEuPathDB" id="MicrosporidiaDB:THOM_1557"/>
<dbReference type="HOGENOM" id="CLU_547668_0_0_1"/>
<gene>
    <name evidence="1" type="ORF">THOM_1557</name>
</gene>
<organism evidence="1 2">
    <name type="scientific">Trachipleistophora hominis</name>
    <name type="common">Microsporidian parasite</name>
    <dbReference type="NCBI Taxonomy" id="72359"/>
    <lineage>
        <taxon>Eukaryota</taxon>
        <taxon>Fungi</taxon>
        <taxon>Fungi incertae sedis</taxon>
        <taxon>Microsporidia</taxon>
        <taxon>Pleistophoridae</taxon>
        <taxon>Trachipleistophora</taxon>
    </lineage>
</organism>
<accession>L7JW19</accession>
<proteinExistence type="predicted"/>
<dbReference type="OMA" id="NEMPREI"/>
<reference evidence="1 2" key="1">
    <citation type="journal article" date="2012" name="PLoS Pathog.">
        <title>The genome of the obligate intracellular parasite Trachipleistophora hominis: new insights into microsporidian genome dynamics and reductive evolution.</title>
        <authorList>
            <person name="Heinz E."/>
            <person name="Williams T.A."/>
            <person name="Nakjang S."/>
            <person name="Noel C.J."/>
            <person name="Swan D.C."/>
            <person name="Goldberg A.V."/>
            <person name="Harris S.R."/>
            <person name="Weinmaier T."/>
            <person name="Markert S."/>
            <person name="Becher D."/>
            <person name="Bernhardt J."/>
            <person name="Dagan T."/>
            <person name="Hacker C."/>
            <person name="Lucocq J.M."/>
            <person name="Schweder T."/>
            <person name="Rattei T."/>
            <person name="Hall N."/>
            <person name="Hirt R.P."/>
            <person name="Embley T.M."/>
        </authorList>
    </citation>
    <scope>NUCLEOTIDE SEQUENCE [LARGE SCALE GENOMIC DNA]</scope>
</reference>
<sequence length="498" mass="58486">MLHNLYDYVEKTLKVILIFETYTYTGCKEFLIYGNLGKSELDNFLRTCSTESISCSSLCEIKKELRSKSYPTIEPQRRIIANKAWRSTFLQPVFALKKAEYKCFYEVIEQNNDISFVTLNVPLSKSLFMKIVNLKDIYAEYYTNCEMYMILKYVFPFKYRIKWMTSVACTHFNKNFALVNKLRQYSEDPEKYEFNHQTTFLSNILFGTDDIALNFRNAVNSYISFSLVGINDQQVSTTRKADTNKIIKVINLHELSIEFLFDNIYLNYSCLEQNDDVLNDKFNKHVHKRLLVVEIYDEETNINNVGANRNLYNNMSIVQKSKFLIGKNVGEIILNINEMPREINTSIFNYMNVVTIVRCRLHPNDFISTFPGHVQVILELCNVRINDGILSSHPNIIELVFIECEFESDILFLNNLKSVKLLRSTTIDGVILTFNRNIQRIMIESSKGQFNLSGIGGFNRIDIKKKNKTFFKYEKKEKYYCWMCWTCISMEQYTLIRT</sequence>
<dbReference type="Proteomes" id="UP000011185">
    <property type="component" value="Unassembled WGS sequence"/>
</dbReference>
<dbReference type="AlphaFoldDB" id="L7JW19"/>
<protein>
    <submittedName>
        <fullName evidence="1">Putative LRR containing protein</fullName>
    </submittedName>
</protein>
<dbReference type="InParanoid" id="L7JW19"/>
<keyword evidence="2" id="KW-1185">Reference proteome</keyword>
<evidence type="ECO:0000313" key="2">
    <source>
        <dbReference type="Proteomes" id="UP000011185"/>
    </source>
</evidence>
<dbReference type="EMBL" id="JH993952">
    <property type="protein sequence ID" value="ELQ75515.1"/>
    <property type="molecule type" value="Genomic_DNA"/>
</dbReference>
<evidence type="ECO:0000313" key="1">
    <source>
        <dbReference type="EMBL" id="ELQ75515.1"/>
    </source>
</evidence>